<dbReference type="OrthoDB" id="6588973at2759"/>
<dbReference type="PANTHER" id="PTHR10492:SF57">
    <property type="entry name" value="ATP-DEPENDENT DNA HELICASE"/>
    <property type="match status" value="1"/>
</dbReference>
<name>A0A6G0TBU1_APHGL</name>
<feature type="domain" description="DNA helicase Pif1-like 2B" evidence="3">
    <location>
        <begin position="177"/>
        <end position="222"/>
    </location>
</feature>
<dbReference type="AlphaFoldDB" id="A0A6G0TBU1"/>
<dbReference type="Pfam" id="PF21530">
    <property type="entry name" value="Pif1_2B_dom"/>
    <property type="match status" value="1"/>
</dbReference>
<dbReference type="EMBL" id="VYZN01000046">
    <property type="protein sequence ID" value="KAE9529204.1"/>
    <property type="molecule type" value="Genomic_DNA"/>
</dbReference>
<dbReference type="InterPro" id="IPR049163">
    <property type="entry name" value="Pif1-like_2B_dom"/>
</dbReference>
<dbReference type="EC" id="5.6.2.3" evidence="1"/>
<dbReference type="Proteomes" id="UP000475862">
    <property type="component" value="Unassembled WGS sequence"/>
</dbReference>
<keyword evidence="1" id="KW-0067">ATP-binding</keyword>
<evidence type="ECO:0000313" key="5">
    <source>
        <dbReference type="Proteomes" id="UP000475862"/>
    </source>
</evidence>
<dbReference type="InterPro" id="IPR027417">
    <property type="entry name" value="P-loop_NTPase"/>
</dbReference>
<gene>
    <name evidence="4" type="ORF">AGLY_012000</name>
</gene>
<dbReference type="GO" id="GO:0000723">
    <property type="term" value="P:telomere maintenance"/>
    <property type="evidence" value="ECO:0007669"/>
    <property type="project" value="InterPro"/>
</dbReference>
<organism evidence="4 5">
    <name type="scientific">Aphis glycines</name>
    <name type="common">Soybean aphid</name>
    <dbReference type="NCBI Taxonomy" id="307491"/>
    <lineage>
        <taxon>Eukaryota</taxon>
        <taxon>Metazoa</taxon>
        <taxon>Ecdysozoa</taxon>
        <taxon>Arthropoda</taxon>
        <taxon>Hexapoda</taxon>
        <taxon>Insecta</taxon>
        <taxon>Pterygota</taxon>
        <taxon>Neoptera</taxon>
        <taxon>Paraneoptera</taxon>
        <taxon>Hemiptera</taxon>
        <taxon>Sternorrhyncha</taxon>
        <taxon>Aphidomorpha</taxon>
        <taxon>Aphidoidea</taxon>
        <taxon>Aphididae</taxon>
        <taxon>Aphidini</taxon>
        <taxon>Aphis</taxon>
        <taxon>Aphis</taxon>
    </lineage>
</organism>
<keyword evidence="5" id="KW-1185">Reference proteome</keyword>
<comment type="similarity">
    <text evidence="1">Belongs to the helicase family.</text>
</comment>
<evidence type="ECO:0000259" key="3">
    <source>
        <dbReference type="Pfam" id="PF21530"/>
    </source>
</evidence>
<keyword evidence="1" id="KW-0234">DNA repair</keyword>
<protein>
    <recommendedName>
        <fullName evidence="1">ATP-dependent DNA helicase</fullName>
        <ecNumber evidence="1">5.6.2.3</ecNumber>
    </recommendedName>
</protein>
<comment type="caution">
    <text evidence="4">The sequence shown here is derived from an EMBL/GenBank/DDBJ whole genome shotgun (WGS) entry which is preliminary data.</text>
</comment>
<dbReference type="GO" id="GO:0016787">
    <property type="term" value="F:hydrolase activity"/>
    <property type="evidence" value="ECO:0007669"/>
    <property type="project" value="UniProtKB-KW"/>
</dbReference>
<evidence type="ECO:0000256" key="1">
    <source>
        <dbReference type="RuleBase" id="RU363044"/>
    </source>
</evidence>
<reference evidence="4 5" key="1">
    <citation type="submission" date="2019-08" db="EMBL/GenBank/DDBJ databases">
        <title>The genome of the soybean aphid Biotype 1, its phylome, world population structure and adaptation to the North American continent.</title>
        <authorList>
            <person name="Giordano R."/>
            <person name="Donthu R.K."/>
            <person name="Hernandez A.G."/>
            <person name="Wright C.L."/>
            <person name="Zimin A.V."/>
        </authorList>
    </citation>
    <scope>NUCLEOTIDE SEQUENCE [LARGE SCALE GENOMIC DNA]</scope>
    <source>
        <tissue evidence="4">Whole aphids</tissue>
    </source>
</reference>
<dbReference type="GO" id="GO:0005524">
    <property type="term" value="F:ATP binding"/>
    <property type="evidence" value="ECO:0007669"/>
    <property type="project" value="UniProtKB-KW"/>
</dbReference>
<proteinExistence type="inferred from homology"/>
<evidence type="ECO:0000313" key="4">
    <source>
        <dbReference type="EMBL" id="KAE9529204.1"/>
    </source>
</evidence>
<dbReference type="PANTHER" id="PTHR10492">
    <property type="match status" value="1"/>
</dbReference>
<keyword evidence="1" id="KW-0227">DNA damage</keyword>
<dbReference type="GO" id="GO:0006310">
    <property type="term" value="P:DNA recombination"/>
    <property type="evidence" value="ECO:0007669"/>
    <property type="project" value="UniProtKB-KW"/>
</dbReference>
<comment type="cofactor">
    <cofactor evidence="1">
        <name>Mg(2+)</name>
        <dbReference type="ChEBI" id="CHEBI:18420"/>
    </cofactor>
</comment>
<dbReference type="InterPro" id="IPR010285">
    <property type="entry name" value="DNA_helicase_pif1-like_DEAD"/>
</dbReference>
<feature type="domain" description="DNA helicase Pif1-like DEAD-box helicase" evidence="2">
    <location>
        <begin position="6"/>
        <end position="85"/>
    </location>
</feature>
<dbReference type="SUPFAM" id="SSF52540">
    <property type="entry name" value="P-loop containing nucleoside triphosphate hydrolases"/>
    <property type="match status" value="1"/>
</dbReference>
<accession>A0A6G0TBU1</accession>
<evidence type="ECO:0000259" key="2">
    <source>
        <dbReference type="Pfam" id="PF05970"/>
    </source>
</evidence>
<keyword evidence="1" id="KW-0233">DNA recombination</keyword>
<dbReference type="GO" id="GO:0006281">
    <property type="term" value="P:DNA repair"/>
    <property type="evidence" value="ECO:0007669"/>
    <property type="project" value="UniProtKB-KW"/>
</dbReference>
<dbReference type="Pfam" id="PF05970">
    <property type="entry name" value="PIF1"/>
    <property type="match status" value="1"/>
</dbReference>
<keyword evidence="1" id="KW-0378">Hydrolase</keyword>
<keyword evidence="1" id="KW-0547">Nucleotide-binding</keyword>
<dbReference type="CDD" id="cd18809">
    <property type="entry name" value="SF1_C_RecD"/>
    <property type="match status" value="1"/>
</dbReference>
<dbReference type="GO" id="GO:0043139">
    <property type="term" value="F:5'-3' DNA helicase activity"/>
    <property type="evidence" value="ECO:0007669"/>
    <property type="project" value="UniProtKB-EC"/>
</dbReference>
<comment type="catalytic activity">
    <reaction evidence="1">
        <text>ATP + H2O = ADP + phosphate + H(+)</text>
        <dbReference type="Rhea" id="RHEA:13065"/>
        <dbReference type="ChEBI" id="CHEBI:15377"/>
        <dbReference type="ChEBI" id="CHEBI:15378"/>
        <dbReference type="ChEBI" id="CHEBI:30616"/>
        <dbReference type="ChEBI" id="CHEBI:43474"/>
        <dbReference type="ChEBI" id="CHEBI:456216"/>
        <dbReference type="EC" id="5.6.2.3"/>
    </reaction>
</comment>
<keyword evidence="1" id="KW-0347">Helicase</keyword>
<sequence length="329" mass="36709">MKDLRGNSRRFGGAMILLSGDFRQTLPVIPKSIAADEINACLKSSFLWWHVKKLKLTTNMRVALQNDPSAAEFSRQLLALGNGHILIDVLTGLISFPANFCEFTSSKEELITKVFPSIEINYNNLDWMSERAILAAKNKDVDSLNFTIQSKIAGELPSYKSVDSTTDENEAVNYPTEFLNSLDVPGTPPHNLQVKVGSIIIMLRNLNPPKLCNGTRLSVKKLMNNVIQSTIIKGNFKGEEVLIPRIPIIPTDLPFQFKRIQFPVRLAFAMTINKSQGQSLEVCGINLEFPCFSHGQLYVASSRVGKPSSLFIFAPENKTKNIVYQNAIY</sequence>